<sequence length="223" mass="25565">MTFTQSEVVLHRDSSIRGWNGTVTNVATKKQIKIGRKWKGRWRLISSNKWKLAANLCGIRFMERGSAANDFARILDKILLIAKNRKMYISAMDIPGKGSKVAESLLKLTMSRDYQIRRDILVDALQQLEMRPSEGVFANGLNRQFGRFNCLITDSWSIGQDGLTKNKTIDVKIKRVIIIPHLTSKSWQLDFQKLKVKMIVLGYCKQNFILGGRMKKKQLHLSP</sequence>
<dbReference type="EMBL" id="SNRW01005861">
    <property type="protein sequence ID" value="KAA6384221.1"/>
    <property type="molecule type" value="Genomic_DNA"/>
</dbReference>
<organism evidence="1 2">
    <name type="scientific">Streblomastix strix</name>
    <dbReference type="NCBI Taxonomy" id="222440"/>
    <lineage>
        <taxon>Eukaryota</taxon>
        <taxon>Metamonada</taxon>
        <taxon>Preaxostyla</taxon>
        <taxon>Oxymonadida</taxon>
        <taxon>Streblomastigidae</taxon>
        <taxon>Streblomastix</taxon>
    </lineage>
</organism>
<protein>
    <submittedName>
        <fullName evidence="1">Uncharacterized protein</fullName>
    </submittedName>
</protein>
<name>A0A5J4VNR6_9EUKA</name>
<evidence type="ECO:0000313" key="1">
    <source>
        <dbReference type="EMBL" id="KAA6384221.1"/>
    </source>
</evidence>
<dbReference type="AlphaFoldDB" id="A0A5J4VNR6"/>
<gene>
    <name evidence="1" type="ORF">EZS28_020251</name>
</gene>
<dbReference type="Proteomes" id="UP000324800">
    <property type="component" value="Unassembled WGS sequence"/>
</dbReference>
<evidence type="ECO:0000313" key="2">
    <source>
        <dbReference type="Proteomes" id="UP000324800"/>
    </source>
</evidence>
<comment type="caution">
    <text evidence="1">The sequence shown here is derived from an EMBL/GenBank/DDBJ whole genome shotgun (WGS) entry which is preliminary data.</text>
</comment>
<reference evidence="1 2" key="1">
    <citation type="submission" date="2019-03" db="EMBL/GenBank/DDBJ databases">
        <title>Single cell metagenomics reveals metabolic interactions within the superorganism composed of flagellate Streblomastix strix and complex community of Bacteroidetes bacteria on its surface.</title>
        <authorList>
            <person name="Treitli S.C."/>
            <person name="Kolisko M."/>
            <person name="Husnik F."/>
            <person name="Keeling P."/>
            <person name="Hampl V."/>
        </authorList>
    </citation>
    <scope>NUCLEOTIDE SEQUENCE [LARGE SCALE GENOMIC DNA]</scope>
    <source>
        <strain evidence="1">ST1C</strain>
    </source>
</reference>
<proteinExistence type="predicted"/>
<accession>A0A5J4VNR6</accession>